<dbReference type="RefSeq" id="WP_128583137.1">
    <property type="nucleotide sequence ID" value="NZ_CP162514.1"/>
</dbReference>
<dbReference type="AlphaFoldDB" id="A0AB39AN96"/>
<feature type="chain" id="PRO_5044195114" evidence="1">
    <location>
        <begin position="19"/>
        <end position="149"/>
    </location>
</feature>
<accession>A0AB39AN96</accession>
<dbReference type="Pfam" id="PF14352">
    <property type="entry name" value="DUF4402"/>
    <property type="match status" value="1"/>
</dbReference>
<name>A0AB39AN96_9GAMM</name>
<feature type="signal peptide" evidence="1">
    <location>
        <begin position="1"/>
        <end position="18"/>
    </location>
</feature>
<dbReference type="InterPro" id="IPR025514">
    <property type="entry name" value="DUF4402"/>
</dbReference>
<evidence type="ECO:0000313" key="2">
    <source>
        <dbReference type="EMBL" id="XDH86828.1"/>
    </source>
</evidence>
<reference evidence="2" key="1">
    <citation type="submission" date="2024-07" db="EMBL/GenBank/DDBJ databases">
        <authorList>
            <person name="Jiang Y."/>
            <person name="Qin Q."/>
        </authorList>
    </citation>
    <scope>NUCLEOTIDE SEQUENCE</scope>
    <source>
        <strain evidence="2">SD03</strain>
    </source>
</reference>
<keyword evidence="1" id="KW-0732">Signal</keyword>
<dbReference type="EMBL" id="CP162514">
    <property type="protein sequence ID" value="XDH86828.1"/>
    <property type="molecule type" value="Genomic_DNA"/>
</dbReference>
<proteinExistence type="predicted"/>
<evidence type="ECO:0000256" key="1">
    <source>
        <dbReference type="SAM" id="SignalP"/>
    </source>
</evidence>
<protein>
    <submittedName>
        <fullName evidence="2">DUF4402 domain-containing protein</fullName>
    </submittedName>
</protein>
<gene>
    <name evidence="2" type="ORF">ABZP26_12260</name>
</gene>
<organism evidence="2">
    <name type="scientific">Pseudoalteromonas sp. SD03</name>
    <dbReference type="NCBI Taxonomy" id="3231719"/>
    <lineage>
        <taxon>Bacteria</taxon>
        <taxon>Pseudomonadati</taxon>
        <taxon>Pseudomonadota</taxon>
        <taxon>Gammaproteobacteria</taxon>
        <taxon>Alteromonadales</taxon>
        <taxon>Pseudoalteromonadaceae</taxon>
        <taxon>Pseudoalteromonas</taxon>
    </lineage>
</organism>
<sequence>MKLFLLILAAFLTTDLYAQVTPLEQLNFGKIVISDNQSVSSMTLLPSNTNTLTNKIYLLEKGHAAELLLEGYPARIQVNVSDFVSDQPLNNIFGGAPLILNQLIYNTTITTDTTGTALLRVGGQLSTSGDGNTYKDGIFDTTIEVTLNY</sequence>